<dbReference type="Proteomes" id="UP001418796">
    <property type="component" value="Unassembled WGS sequence"/>
</dbReference>
<keyword evidence="6" id="KW-0479">Metal-binding</keyword>
<comment type="similarity">
    <text evidence="3">Belongs to the NMT1/THI5 family.</text>
</comment>
<evidence type="ECO:0000256" key="6">
    <source>
        <dbReference type="ARBA" id="ARBA00022723"/>
    </source>
</evidence>
<evidence type="ECO:0000256" key="2">
    <source>
        <dbReference type="ARBA" id="ARBA00004948"/>
    </source>
</evidence>
<reference evidence="13 14" key="1">
    <citation type="submission" date="2024-03" db="EMBL/GenBank/DDBJ databases">
        <title>Bacilli Hybrid Assemblies.</title>
        <authorList>
            <person name="Kovac J."/>
        </authorList>
    </citation>
    <scope>NUCLEOTIDE SEQUENCE [LARGE SCALE GENOMIC DNA]</scope>
    <source>
        <strain evidence="13 14">FSL R7-0666</strain>
    </source>
</reference>
<evidence type="ECO:0000256" key="11">
    <source>
        <dbReference type="ARBA" id="ARBA00048179"/>
    </source>
</evidence>
<evidence type="ECO:0000256" key="8">
    <source>
        <dbReference type="ARBA" id="ARBA00022977"/>
    </source>
</evidence>
<comment type="catalytic activity">
    <reaction evidence="11">
        <text>N(6)-(pyridoxal phosphate)-L-lysyl-[4-amino-5-hydroxymethyl-2-methylpyrimidine phosphate synthase] + L-histidyl-[4-amino-5-hydroxymethyl-2-methylpyrimidine phosphate synthase] + 2 Fe(3+) + 4 H2O = L-lysyl-[4-amino-5-hydroxymethyl-2-methylpyrimidine phosphate synthase] + (2S)-2-amino-5-hydroxy-4-oxopentanoyl-[4-amino-5-hydroxymethyl-2-methylpyrimidine phosphate synthase] + 4-amino-2-methyl-5-(phosphooxymethyl)pyrimidine + 3-oxopropanoate + 2 Fe(2+) + 2 H(+)</text>
        <dbReference type="Rhea" id="RHEA:65756"/>
        <dbReference type="Rhea" id="RHEA-COMP:16892"/>
        <dbReference type="Rhea" id="RHEA-COMP:16893"/>
        <dbReference type="Rhea" id="RHEA-COMP:16894"/>
        <dbReference type="Rhea" id="RHEA-COMP:16895"/>
        <dbReference type="ChEBI" id="CHEBI:15377"/>
        <dbReference type="ChEBI" id="CHEBI:15378"/>
        <dbReference type="ChEBI" id="CHEBI:29033"/>
        <dbReference type="ChEBI" id="CHEBI:29034"/>
        <dbReference type="ChEBI" id="CHEBI:29969"/>
        <dbReference type="ChEBI" id="CHEBI:29979"/>
        <dbReference type="ChEBI" id="CHEBI:33190"/>
        <dbReference type="ChEBI" id="CHEBI:58354"/>
        <dbReference type="ChEBI" id="CHEBI:143915"/>
        <dbReference type="ChEBI" id="CHEBI:157692"/>
    </reaction>
    <physiologicalReaction direction="left-to-right" evidence="11">
        <dbReference type="Rhea" id="RHEA:65757"/>
    </physiologicalReaction>
</comment>
<dbReference type="Gene3D" id="3.40.190.10">
    <property type="entry name" value="Periplasmic binding protein-like II"/>
    <property type="match status" value="2"/>
</dbReference>
<comment type="subunit">
    <text evidence="4">Homodimer.</text>
</comment>
<dbReference type="PANTHER" id="PTHR31528:SF1">
    <property type="entry name" value="4-AMINO-5-HYDROXYMETHYL-2-METHYLPYRIMIDINE PHOSPHATE SYNTHASE THI11-RELATED"/>
    <property type="match status" value="1"/>
</dbReference>
<keyword evidence="9" id="KW-0408">Iron</keyword>
<dbReference type="PROSITE" id="PS51257">
    <property type="entry name" value="PROKAR_LIPOPROTEIN"/>
    <property type="match status" value="1"/>
</dbReference>
<evidence type="ECO:0000256" key="3">
    <source>
        <dbReference type="ARBA" id="ARBA00009406"/>
    </source>
</evidence>
<keyword evidence="5" id="KW-0808">Transferase</keyword>
<dbReference type="RefSeq" id="WP_343131323.1">
    <property type="nucleotide sequence ID" value="NZ_JBCITK010000001.1"/>
</dbReference>
<comment type="caution">
    <text evidence="13">The sequence shown here is derived from an EMBL/GenBank/DDBJ whole genome shotgun (WGS) entry which is preliminary data.</text>
</comment>
<evidence type="ECO:0000259" key="12">
    <source>
        <dbReference type="Pfam" id="PF09084"/>
    </source>
</evidence>
<gene>
    <name evidence="13" type="ORF">MKY91_16165</name>
</gene>
<evidence type="ECO:0000313" key="14">
    <source>
        <dbReference type="Proteomes" id="UP001418796"/>
    </source>
</evidence>
<dbReference type="InterPro" id="IPR015168">
    <property type="entry name" value="SsuA/THI5"/>
</dbReference>
<accession>A0ABU9VNB6</accession>
<protein>
    <recommendedName>
        <fullName evidence="10">Thiamine pyrimidine synthase</fullName>
    </recommendedName>
</protein>
<evidence type="ECO:0000256" key="5">
    <source>
        <dbReference type="ARBA" id="ARBA00022679"/>
    </source>
</evidence>
<dbReference type="SUPFAM" id="SSF53850">
    <property type="entry name" value="Periplasmic binding protein-like II"/>
    <property type="match status" value="1"/>
</dbReference>
<feature type="domain" description="SsuA/THI5-like" evidence="12">
    <location>
        <begin position="46"/>
        <end position="249"/>
    </location>
</feature>
<evidence type="ECO:0000256" key="9">
    <source>
        <dbReference type="ARBA" id="ARBA00023004"/>
    </source>
</evidence>
<comment type="pathway">
    <text evidence="2">Cofactor biosynthesis; thiamine diphosphate biosynthesis.</text>
</comment>
<proteinExistence type="inferred from homology"/>
<evidence type="ECO:0000256" key="1">
    <source>
        <dbReference type="ARBA" id="ARBA00003469"/>
    </source>
</evidence>
<comment type="function">
    <text evidence="1">Responsible for the formation of the pyrimidine heterocycle in the thiamine biosynthesis pathway. Catalyzes the formation of hydroxymethylpyrimidine phosphate (HMP-P) from histidine and pyridoxal phosphate (PLP). The protein uses PLP and the active site histidine to form HMP-P, generating an inactive enzyme. The enzyme can only undergo a single turnover, which suggests it is a suicide enzyme.</text>
</comment>
<keyword evidence="7" id="KW-0663">Pyridoxal phosphate</keyword>
<evidence type="ECO:0000256" key="7">
    <source>
        <dbReference type="ARBA" id="ARBA00022898"/>
    </source>
</evidence>
<dbReference type="InterPro" id="IPR027939">
    <property type="entry name" value="NMT1/THI5"/>
</dbReference>
<evidence type="ECO:0000256" key="4">
    <source>
        <dbReference type="ARBA" id="ARBA00011738"/>
    </source>
</evidence>
<organism evidence="13 14">
    <name type="scientific">Alkalicoccobacillus gibsonii</name>
    <dbReference type="NCBI Taxonomy" id="79881"/>
    <lineage>
        <taxon>Bacteria</taxon>
        <taxon>Bacillati</taxon>
        <taxon>Bacillota</taxon>
        <taxon>Bacilli</taxon>
        <taxon>Bacillales</taxon>
        <taxon>Bacillaceae</taxon>
        <taxon>Alkalicoccobacillus</taxon>
    </lineage>
</organism>
<keyword evidence="8" id="KW-0784">Thiamine biosynthesis</keyword>
<evidence type="ECO:0000256" key="10">
    <source>
        <dbReference type="ARBA" id="ARBA00033171"/>
    </source>
</evidence>
<name>A0ABU9VNB6_9BACI</name>
<evidence type="ECO:0000313" key="13">
    <source>
        <dbReference type="EMBL" id="MEN0644688.1"/>
    </source>
</evidence>
<dbReference type="EMBL" id="JBCITK010000001">
    <property type="protein sequence ID" value="MEN0644688.1"/>
    <property type="molecule type" value="Genomic_DNA"/>
</dbReference>
<dbReference type="PANTHER" id="PTHR31528">
    <property type="entry name" value="4-AMINO-5-HYDROXYMETHYL-2-METHYLPYRIMIDINE PHOSPHATE SYNTHASE THI11-RELATED"/>
    <property type="match status" value="1"/>
</dbReference>
<sequence length="327" mass="36499">MKRSLIAVTGLMIATGVILAGCGEEGSVNEAGPEEVKLVLNWFPKAQHGGVYAGLEEGLFEDHQINLTVEPGGPQVSPIQIVAAGDADFGLAHADQLVIARNQGIELVAVAATMQGSPQAFMFHEGVEINQFEDLNGREVFIQPGITYWDFLKNEYDLSGVNELAYNGQNVTFIEKQESVTQAFVTSEPFFLEREGIPTETLLVSESGYDPYNVVLFVTKEYLEEHSTIVEQFVDSYLEGWELYKENYEEINEVITEVNPNIAVEELNYEAETQYEYIYGFDAASLGTGHMTSDKWGTLKNQLLEINLLDEDFETEEIFTTEFLPES</sequence>
<dbReference type="Pfam" id="PF09084">
    <property type="entry name" value="NMT1"/>
    <property type="match status" value="1"/>
</dbReference>
<keyword evidence="14" id="KW-1185">Reference proteome</keyword>